<dbReference type="EMBL" id="JAGKHQ010000008">
    <property type="protein sequence ID" value="KAG7510499.1"/>
    <property type="molecule type" value="Genomic_DNA"/>
</dbReference>
<sequence>MVTLAVTSSVSALSERQELHDLGLPSFATTTPIRFDRNYFYKLSRHVVMTPRKEVFKSKVLQKLYPAAPTLEKKPSPPRIVEGLAKKTHVRKKAFQCDTTTGQTQGAAVPSPRIYTVLPPPEDYKKHLGKPVPIPQLESINTARNPADGSVHDVNEELKQDEALKRNGRRWKRKPSGQGGAPGGSESGAGQNPTEAVVEAGEHVSRNKKRKLKKKRHKEKLISMGVMPRAAALVFTYEKAGEEEEEEKRAAEVSDFLRTTLETYVSDSHPHVDKLRLLPGTVENLLSRISSGCKPNTALVQLYNLKACVQQKEVDKLGKALKELPDSSCMSAEETAAVASLFQYWITDILPMQGDETTRLSTAHP</sequence>
<gene>
    <name evidence="2" type="ORF">JOB18_023272</name>
</gene>
<name>A0AAV6S0E3_SOLSE</name>
<dbReference type="InterPro" id="IPR026719">
    <property type="entry name" value="ERICH1"/>
</dbReference>
<proteinExistence type="predicted"/>
<dbReference type="AlphaFoldDB" id="A0AAV6S0E3"/>
<dbReference type="Proteomes" id="UP000693946">
    <property type="component" value="Linkage Group LG16"/>
</dbReference>
<organism evidence="2 3">
    <name type="scientific">Solea senegalensis</name>
    <name type="common">Senegalese sole</name>
    <dbReference type="NCBI Taxonomy" id="28829"/>
    <lineage>
        <taxon>Eukaryota</taxon>
        <taxon>Metazoa</taxon>
        <taxon>Chordata</taxon>
        <taxon>Craniata</taxon>
        <taxon>Vertebrata</taxon>
        <taxon>Euteleostomi</taxon>
        <taxon>Actinopterygii</taxon>
        <taxon>Neopterygii</taxon>
        <taxon>Teleostei</taxon>
        <taxon>Neoteleostei</taxon>
        <taxon>Acanthomorphata</taxon>
        <taxon>Carangaria</taxon>
        <taxon>Pleuronectiformes</taxon>
        <taxon>Pleuronectoidei</taxon>
        <taxon>Soleidae</taxon>
        <taxon>Solea</taxon>
    </lineage>
</organism>
<evidence type="ECO:0000313" key="2">
    <source>
        <dbReference type="EMBL" id="KAG7510499.1"/>
    </source>
</evidence>
<reference evidence="2 3" key="1">
    <citation type="journal article" date="2021" name="Sci. Rep.">
        <title>Chromosome anchoring in Senegalese sole (Solea senegalensis) reveals sex-associated markers and genome rearrangements in flatfish.</title>
        <authorList>
            <person name="Guerrero-Cozar I."/>
            <person name="Gomez-Garrido J."/>
            <person name="Berbel C."/>
            <person name="Martinez-Blanch J.F."/>
            <person name="Alioto T."/>
            <person name="Claros M.G."/>
            <person name="Gagnaire P.A."/>
            <person name="Manchado M."/>
        </authorList>
    </citation>
    <scope>NUCLEOTIDE SEQUENCE [LARGE SCALE GENOMIC DNA]</scope>
    <source>
        <strain evidence="2">Sse05_10M</strain>
    </source>
</reference>
<comment type="caution">
    <text evidence="2">The sequence shown here is derived from an EMBL/GenBank/DDBJ whole genome shotgun (WGS) entry which is preliminary data.</text>
</comment>
<feature type="region of interest" description="Disordered" evidence="1">
    <location>
        <begin position="162"/>
        <end position="218"/>
    </location>
</feature>
<dbReference type="PANTHER" id="PTHR22444">
    <property type="entry name" value="GLUTAMATE-RICH PROTEIN 1"/>
    <property type="match status" value="1"/>
</dbReference>
<protein>
    <recommendedName>
        <fullName evidence="4">Glutamate-rich protein 1</fullName>
    </recommendedName>
</protein>
<dbReference type="PANTHER" id="PTHR22444:SF1">
    <property type="entry name" value="GLUTAMATE-RICH PROTEIN 1"/>
    <property type="match status" value="1"/>
</dbReference>
<evidence type="ECO:0008006" key="4">
    <source>
        <dbReference type="Google" id="ProtNLM"/>
    </source>
</evidence>
<feature type="compositionally biased region" description="Basic residues" evidence="1">
    <location>
        <begin position="166"/>
        <end position="175"/>
    </location>
</feature>
<evidence type="ECO:0000313" key="3">
    <source>
        <dbReference type="Proteomes" id="UP000693946"/>
    </source>
</evidence>
<keyword evidence="3" id="KW-1185">Reference proteome</keyword>
<feature type="compositionally biased region" description="Basic residues" evidence="1">
    <location>
        <begin position="206"/>
        <end position="218"/>
    </location>
</feature>
<feature type="compositionally biased region" description="Gly residues" evidence="1">
    <location>
        <begin position="177"/>
        <end position="187"/>
    </location>
</feature>
<accession>A0AAV6S0E3</accession>
<evidence type="ECO:0000256" key="1">
    <source>
        <dbReference type="SAM" id="MobiDB-lite"/>
    </source>
</evidence>